<gene>
    <name evidence="8" type="ORF">SPBR_01768</name>
</gene>
<dbReference type="HOGENOM" id="CLU_021802_3_0_1"/>
<dbReference type="PANTHER" id="PTHR43808">
    <property type="entry name" value="ACETYLORNITHINE DEACETYLASE"/>
    <property type="match status" value="1"/>
</dbReference>
<dbReference type="SUPFAM" id="SSF53187">
    <property type="entry name" value="Zn-dependent exopeptidases"/>
    <property type="match status" value="1"/>
</dbReference>
<feature type="chain" id="PRO_5002148249" evidence="6">
    <location>
        <begin position="19"/>
        <end position="418"/>
    </location>
</feature>
<dbReference type="EMBL" id="AWTV01000007">
    <property type="protein sequence ID" value="KIH91334.1"/>
    <property type="molecule type" value="Genomic_DNA"/>
</dbReference>
<keyword evidence="3" id="KW-0479">Metal-binding</keyword>
<dbReference type="OrthoDB" id="3064516at2759"/>
<dbReference type="GO" id="GO:0016787">
    <property type="term" value="F:hydrolase activity"/>
    <property type="evidence" value="ECO:0007669"/>
    <property type="project" value="UniProtKB-KW"/>
</dbReference>
<protein>
    <submittedName>
        <fullName evidence="8">Acetylornithine deacetylase</fullName>
    </submittedName>
</protein>
<dbReference type="Proteomes" id="UP000031575">
    <property type="component" value="Unassembled WGS sequence"/>
</dbReference>
<accession>A0A0C2EXJ3</accession>
<evidence type="ECO:0000259" key="7">
    <source>
        <dbReference type="Pfam" id="PF07687"/>
    </source>
</evidence>
<evidence type="ECO:0000256" key="2">
    <source>
        <dbReference type="ARBA" id="ARBA00006247"/>
    </source>
</evidence>
<evidence type="ECO:0000256" key="4">
    <source>
        <dbReference type="ARBA" id="ARBA00022801"/>
    </source>
</evidence>
<dbReference type="GO" id="GO:0046872">
    <property type="term" value="F:metal ion binding"/>
    <property type="evidence" value="ECO:0007669"/>
    <property type="project" value="UniProtKB-KW"/>
</dbReference>
<keyword evidence="4" id="KW-0378">Hydrolase</keyword>
<comment type="similarity">
    <text evidence="2">Belongs to the peptidase M20A family.</text>
</comment>
<dbReference type="SUPFAM" id="SSF55031">
    <property type="entry name" value="Bacterial exopeptidase dimerisation domain"/>
    <property type="match status" value="1"/>
</dbReference>
<organism evidence="8 9">
    <name type="scientific">Sporothrix brasiliensis 5110</name>
    <dbReference type="NCBI Taxonomy" id="1398154"/>
    <lineage>
        <taxon>Eukaryota</taxon>
        <taxon>Fungi</taxon>
        <taxon>Dikarya</taxon>
        <taxon>Ascomycota</taxon>
        <taxon>Pezizomycotina</taxon>
        <taxon>Sordariomycetes</taxon>
        <taxon>Sordariomycetidae</taxon>
        <taxon>Ophiostomatales</taxon>
        <taxon>Ophiostomataceae</taxon>
        <taxon>Sporothrix</taxon>
    </lineage>
</organism>
<evidence type="ECO:0000256" key="3">
    <source>
        <dbReference type="ARBA" id="ARBA00022723"/>
    </source>
</evidence>
<dbReference type="InterPro" id="IPR001261">
    <property type="entry name" value="ArgE/DapE_CS"/>
</dbReference>
<dbReference type="InterPro" id="IPR011650">
    <property type="entry name" value="Peptidase_M20_dimer"/>
</dbReference>
<sequence>MKFGANTLWGLLGSSAAALRSPVASKAPLDALAYPHQHVISTPASLALASSPPPPSTADLVQLHKSLVQIPSISGAEANTTAWLAGYLRARGFTVLIQPVAPGSGRANLWAYVGTTRQTRVLVTSHIDTVPPFWPYERKTADGRLLSDDDPVTASDVLWGRGTVDAKGSVAALVVAVDRLLRSDAIREGDVALLVDVGEERGGDGIRAANSLGLAWEAVIFGEPTRLKLGRGHKGGLGFNVTAHGKAGHSGYPEQGDNAIDRLVRGLSALLGVRLPGSAEFGNTTLNIGTIHGGVAANVIPETAAATVSVRVAGGTLEGIQTQIAEAVLAVEPSLTLDFAYGRGPISLDYDIDGFDTVVLNYGTDIPGLQGDHKKYLYGPGDILVAHSDHEHLRVADLEGAVEGYKTLITESLKRSRT</sequence>
<dbReference type="Pfam" id="PF01546">
    <property type="entry name" value="Peptidase_M20"/>
    <property type="match status" value="1"/>
</dbReference>
<dbReference type="PROSITE" id="PS00759">
    <property type="entry name" value="ARGE_DAPE_CPG2_2"/>
    <property type="match status" value="1"/>
</dbReference>
<dbReference type="Pfam" id="PF07687">
    <property type="entry name" value="M20_dimer"/>
    <property type="match status" value="1"/>
</dbReference>
<dbReference type="CDD" id="cd05652">
    <property type="entry name" value="M20_ArgE_DapE-like_fungal"/>
    <property type="match status" value="1"/>
</dbReference>
<dbReference type="RefSeq" id="XP_040619344.1">
    <property type="nucleotide sequence ID" value="XM_040760078.1"/>
</dbReference>
<dbReference type="PANTHER" id="PTHR43808:SF8">
    <property type="entry name" value="PEPTIDASE M20 DIMERISATION DOMAIN-CONTAINING PROTEIN"/>
    <property type="match status" value="1"/>
</dbReference>
<dbReference type="AlphaFoldDB" id="A0A0C2EXJ3"/>
<feature type="signal peptide" evidence="6">
    <location>
        <begin position="1"/>
        <end position="18"/>
    </location>
</feature>
<evidence type="ECO:0000256" key="1">
    <source>
        <dbReference type="ARBA" id="ARBA00001947"/>
    </source>
</evidence>
<dbReference type="InterPro" id="IPR050072">
    <property type="entry name" value="Peptidase_M20A"/>
</dbReference>
<dbReference type="VEuPathDB" id="FungiDB:SPBR_01768"/>
<evidence type="ECO:0000256" key="6">
    <source>
        <dbReference type="SAM" id="SignalP"/>
    </source>
</evidence>
<dbReference type="Gene3D" id="3.40.630.10">
    <property type="entry name" value="Zn peptidases"/>
    <property type="match status" value="1"/>
</dbReference>
<dbReference type="InterPro" id="IPR002933">
    <property type="entry name" value="Peptidase_M20"/>
</dbReference>
<keyword evidence="9" id="KW-1185">Reference proteome</keyword>
<keyword evidence="6" id="KW-0732">Signal</keyword>
<feature type="domain" description="Peptidase M20 dimerisation" evidence="7">
    <location>
        <begin position="232"/>
        <end position="328"/>
    </location>
</feature>
<comment type="cofactor">
    <cofactor evidence="1">
        <name>Zn(2+)</name>
        <dbReference type="ChEBI" id="CHEBI:29105"/>
    </cofactor>
</comment>
<name>A0A0C2EXJ3_9PEZI</name>
<comment type="caution">
    <text evidence="8">The sequence shown here is derived from an EMBL/GenBank/DDBJ whole genome shotgun (WGS) entry which is preliminary data.</text>
</comment>
<evidence type="ECO:0000256" key="5">
    <source>
        <dbReference type="ARBA" id="ARBA00022833"/>
    </source>
</evidence>
<dbReference type="PROSITE" id="PS00758">
    <property type="entry name" value="ARGE_DAPE_CPG2_1"/>
    <property type="match status" value="1"/>
</dbReference>
<evidence type="ECO:0000313" key="9">
    <source>
        <dbReference type="Proteomes" id="UP000031575"/>
    </source>
</evidence>
<dbReference type="InterPro" id="IPR036264">
    <property type="entry name" value="Bact_exopeptidase_dim_dom"/>
</dbReference>
<evidence type="ECO:0000313" key="8">
    <source>
        <dbReference type="EMBL" id="KIH91334.1"/>
    </source>
</evidence>
<reference evidence="8 9" key="1">
    <citation type="journal article" date="2014" name="BMC Genomics">
        <title>Comparative genomics of the major fungal agents of human and animal Sporotrichosis: Sporothrix schenckii and Sporothrix brasiliensis.</title>
        <authorList>
            <person name="Teixeira M.M."/>
            <person name="de Almeida L.G."/>
            <person name="Kubitschek-Barreira P."/>
            <person name="Alves F.L."/>
            <person name="Kioshima E.S."/>
            <person name="Abadio A.K."/>
            <person name="Fernandes L."/>
            <person name="Derengowski L.S."/>
            <person name="Ferreira K.S."/>
            <person name="Souza R.C."/>
            <person name="Ruiz J.C."/>
            <person name="de Andrade N.C."/>
            <person name="Paes H.C."/>
            <person name="Nicola A.M."/>
            <person name="Albuquerque P."/>
            <person name="Gerber A.L."/>
            <person name="Martins V.P."/>
            <person name="Peconick L.D."/>
            <person name="Neto A.V."/>
            <person name="Chaucanez C.B."/>
            <person name="Silva P.A."/>
            <person name="Cunha O.L."/>
            <person name="de Oliveira F.F."/>
            <person name="dos Santos T.C."/>
            <person name="Barros A.L."/>
            <person name="Soares M.A."/>
            <person name="de Oliveira L.M."/>
            <person name="Marini M.M."/>
            <person name="Villalobos-Duno H."/>
            <person name="Cunha M.M."/>
            <person name="de Hoog S."/>
            <person name="da Silveira J.F."/>
            <person name="Henrissat B."/>
            <person name="Nino-Vega G.A."/>
            <person name="Cisalpino P.S."/>
            <person name="Mora-Montes H.M."/>
            <person name="Almeida S.R."/>
            <person name="Stajich J.E."/>
            <person name="Lopes-Bezerra L.M."/>
            <person name="Vasconcelos A.T."/>
            <person name="Felipe M.S."/>
        </authorList>
    </citation>
    <scope>NUCLEOTIDE SEQUENCE [LARGE SCALE GENOMIC DNA]</scope>
    <source>
        <strain evidence="8 9">5110</strain>
    </source>
</reference>
<dbReference type="GeneID" id="63674999"/>
<dbReference type="Gene3D" id="3.30.70.360">
    <property type="match status" value="1"/>
</dbReference>
<keyword evidence="5" id="KW-0862">Zinc</keyword>
<proteinExistence type="inferred from homology"/>